<sequence length="406" mass="45176">MSDTGYFESFDRQKLDPTDKDGFKTAMIDFCRSNKMAADALLAGNVEMLGLENLKERFGDNWVKVRGKVHLLTETIIKKVITPHDVYVLANAEQFIVLFGKDDRATAQMKAQQIAKEVNRRLHGAGPDSGFEGVVVKSMIFEVPRDEPEKLTGVKELTETVEEARQKKQDEETEAFEAAKETIRLHYWPITNIRKRLVSMYRAELTIPDGMMPDDGSETGALECAMDIATVQLARSTLEDNPRAKPFLLMPLHMDTITSKQFREAILVELKLLPEWAEKRLLLYVIGIDDDVPQTVLHNNFTYLSPFCAGFVGSFSRQFKRADQLQGAGLIGTACTAGDAKEVTPSLVEELSNFVVNNHGGRNRTFFFGAPDLDTATSARKVHYDYVDGPGVAPALGSFGPVFSVA</sequence>
<dbReference type="AlphaFoldDB" id="A0A9J7ASB5"/>
<reference evidence="2" key="1">
    <citation type="submission" date="2022-08" db="EMBL/GenBank/DDBJ databases">
        <title>Nisaea acidiphila sp. nov., isolated from a marine algal debris and emended description of the genus Nisaea Urios et al. 2008.</title>
        <authorList>
            <person name="Kwon K."/>
        </authorList>
    </citation>
    <scope>NUCLEOTIDE SEQUENCE</scope>
    <source>
        <strain evidence="2">MEBiC11861</strain>
    </source>
</reference>
<dbReference type="RefSeq" id="WP_257769145.1">
    <property type="nucleotide sequence ID" value="NZ_CP102480.1"/>
</dbReference>
<gene>
    <name evidence="2" type="ORF">NUH88_00095</name>
</gene>
<feature type="coiled-coil region" evidence="1">
    <location>
        <begin position="154"/>
        <end position="181"/>
    </location>
</feature>
<evidence type="ECO:0000313" key="2">
    <source>
        <dbReference type="EMBL" id="UUX50110.1"/>
    </source>
</evidence>
<keyword evidence="1" id="KW-0175">Coiled coil</keyword>
<dbReference type="KEGG" id="naci:NUH88_00095"/>
<evidence type="ECO:0000313" key="3">
    <source>
        <dbReference type="Proteomes" id="UP001060336"/>
    </source>
</evidence>
<organism evidence="2 3">
    <name type="scientific">Nisaea acidiphila</name>
    <dbReference type="NCBI Taxonomy" id="1862145"/>
    <lineage>
        <taxon>Bacteria</taxon>
        <taxon>Pseudomonadati</taxon>
        <taxon>Pseudomonadota</taxon>
        <taxon>Alphaproteobacteria</taxon>
        <taxon>Rhodospirillales</taxon>
        <taxon>Thalassobaculaceae</taxon>
        <taxon>Nisaea</taxon>
    </lineage>
</organism>
<name>A0A9J7ASB5_9PROT</name>
<dbReference type="EMBL" id="CP102480">
    <property type="protein sequence ID" value="UUX50110.1"/>
    <property type="molecule type" value="Genomic_DNA"/>
</dbReference>
<accession>A0A9J7ASB5</accession>
<evidence type="ECO:0000256" key="1">
    <source>
        <dbReference type="SAM" id="Coils"/>
    </source>
</evidence>
<proteinExistence type="predicted"/>
<keyword evidence="3" id="KW-1185">Reference proteome</keyword>
<dbReference type="Proteomes" id="UP001060336">
    <property type="component" value="Chromosome"/>
</dbReference>
<protein>
    <submittedName>
        <fullName evidence="2">Uncharacterized protein</fullName>
    </submittedName>
</protein>